<dbReference type="Gene3D" id="3.40.50.1100">
    <property type="match status" value="2"/>
</dbReference>
<protein>
    <submittedName>
        <fullName evidence="5">Cysteine synthase family protein</fullName>
    </submittedName>
</protein>
<dbReference type="FunFam" id="3.40.50.1100:FF:000118">
    <property type="entry name" value="Related to CYS4-cystathionine beta-synthase"/>
    <property type="match status" value="1"/>
</dbReference>
<evidence type="ECO:0000256" key="1">
    <source>
        <dbReference type="ARBA" id="ARBA00001933"/>
    </source>
</evidence>
<comment type="caution">
    <text evidence="5">The sequence shown here is derived from an EMBL/GenBank/DDBJ whole genome shotgun (WGS) entry which is preliminary data.</text>
</comment>
<dbReference type="RefSeq" id="WP_149674256.1">
    <property type="nucleotide sequence ID" value="NZ_VTUZ01000032.1"/>
</dbReference>
<dbReference type="CDD" id="cd01561">
    <property type="entry name" value="CBS_like"/>
    <property type="match status" value="1"/>
</dbReference>
<feature type="domain" description="Tryptophan synthase beta chain-like PALP" evidence="4">
    <location>
        <begin position="9"/>
        <end position="296"/>
    </location>
</feature>
<dbReference type="PANTHER" id="PTHR10314">
    <property type="entry name" value="CYSTATHIONINE BETA-SYNTHASE"/>
    <property type="match status" value="1"/>
</dbReference>
<keyword evidence="3" id="KW-0663">Pyridoxal phosphate</keyword>
<dbReference type="InterPro" id="IPR050214">
    <property type="entry name" value="Cys_Synth/Cystath_Beta-Synth"/>
</dbReference>
<organism evidence="5 6">
    <name type="scientific">Paraburkholderia panacisoli</name>
    <dbReference type="NCBI Taxonomy" id="2603818"/>
    <lineage>
        <taxon>Bacteria</taxon>
        <taxon>Pseudomonadati</taxon>
        <taxon>Pseudomonadota</taxon>
        <taxon>Betaproteobacteria</taxon>
        <taxon>Burkholderiales</taxon>
        <taxon>Burkholderiaceae</taxon>
        <taxon>Paraburkholderia</taxon>
    </lineage>
</organism>
<evidence type="ECO:0000259" key="4">
    <source>
        <dbReference type="Pfam" id="PF00291"/>
    </source>
</evidence>
<dbReference type="EMBL" id="VTUZ01000032">
    <property type="protein sequence ID" value="KAA1003852.1"/>
    <property type="molecule type" value="Genomic_DNA"/>
</dbReference>
<evidence type="ECO:0000256" key="2">
    <source>
        <dbReference type="ARBA" id="ARBA00007103"/>
    </source>
</evidence>
<name>A0A5B0GKL0_9BURK</name>
<keyword evidence="6" id="KW-1185">Reference proteome</keyword>
<evidence type="ECO:0000256" key="3">
    <source>
        <dbReference type="ARBA" id="ARBA00022898"/>
    </source>
</evidence>
<dbReference type="AlphaFoldDB" id="A0A5B0GKL0"/>
<dbReference type="Proteomes" id="UP000325273">
    <property type="component" value="Unassembled WGS sequence"/>
</dbReference>
<accession>A0A5B0GKL0</accession>
<proteinExistence type="inferred from homology"/>
<dbReference type="InterPro" id="IPR036052">
    <property type="entry name" value="TrpB-like_PALP_sf"/>
</dbReference>
<dbReference type="SUPFAM" id="SSF53686">
    <property type="entry name" value="Tryptophan synthase beta subunit-like PLP-dependent enzymes"/>
    <property type="match status" value="1"/>
</dbReference>
<dbReference type="Pfam" id="PF00291">
    <property type="entry name" value="PALP"/>
    <property type="match status" value="1"/>
</dbReference>
<dbReference type="GO" id="GO:0006535">
    <property type="term" value="P:cysteine biosynthetic process from serine"/>
    <property type="evidence" value="ECO:0007669"/>
    <property type="project" value="InterPro"/>
</dbReference>
<dbReference type="InterPro" id="IPR001216">
    <property type="entry name" value="P-phosphate_BS"/>
</dbReference>
<evidence type="ECO:0000313" key="6">
    <source>
        <dbReference type="Proteomes" id="UP000325273"/>
    </source>
</evidence>
<reference evidence="5 6" key="1">
    <citation type="submission" date="2019-08" db="EMBL/GenBank/DDBJ databases">
        <title>Paraburkholderia sp. DCY113.</title>
        <authorList>
            <person name="Kang J."/>
        </authorList>
    </citation>
    <scope>NUCLEOTIDE SEQUENCE [LARGE SCALE GENOMIC DNA]</scope>
    <source>
        <strain evidence="5 6">DCY113</strain>
    </source>
</reference>
<gene>
    <name evidence="5" type="ORF">FVF58_34810</name>
</gene>
<comment type="cofactor">
    <cofactor evidence="1">
        <name>pyridoxal 5'-phosphate</name>
        <dbReference type="ChEBI" id="CHEBI:597326"/>
    </cofactor>
</comment>
<dbReference type="GO" id="GO:0016765">
    <property type="term" value="F:transferase activity, transferring alkyl or aryl (other than methyl) groups"/>
    <property type="evidence" value="ECO:0007669"/>
    <property type="project" value="UniProtKB-ARBA"/>
</dbReference>
<sequence>MYANSLVELIGNTPLLHLKSLSDEQRNIRVYGKLECHNPGYSVKDRSALQLLRQAERDHGLKPGWSIVESTSGNMGHALAMLCAIHGYHFICVLDPKTPKANGNVVRAFGGRVEMVNQPDESGSFQKKRVAVAKSIAASVPNCINLDQYNNPAAIDAHYYSTGPEIVNQLSGKVDAVIVSASTGSHLSGIARYLKERNSRTHVLGVEPKGSVVFGGTFAPHLQNGSGLSFKPGNIQMQWVDETVKVSDRDAFADCRRLALHEGLLLGGSSGSIVHAARKYVEQLDGPANVVLVLPDSGLKYLDTLYDDQWLNAHGLEDVLHDLDPPAARSVALESI</sequence>
<dbReference type="PROSITE" id="PS00901">
    <property type="entry name" value="CYS_SYNTHASE"/>
    <property type="match status" value="1"/>
</dbReference>
<dbReference type="InterPro" id="IPR001926">
    <property type="entry name" value="TrpB-like_PALP"/>
</dbReference>
<evidence type="ECO:0000313" key="5">
    <source>
        <dbReference type="EMBL" id="KAA1003852.1"/>
    </source>
</evidence>
<comment type="similarity">
    <text evidence="2">Belongs to the cysteine synthase/cystathionine beta-synthase family.</text>
</comment>